<keyword evidence="3" id="KW-1185">Reference proteome</keyword>
<organism evidence="2 3">
    <name type="scientific">Raphidocelis subcapitata</name>
    <dbReference type="NCBI Taxonomy" id="307507"/>
    <lineage>
        <taxon>Eukaryota</taxon>
        <taxon>Viridiplantae</taxon>
        <taxon>Chlorophyta</taxon>
        <taxon>core chlorophytes</taxon>
        <taxon>Chlorophyceae</taxon>
        <taxon>CS clade</taxon>
        <taxon>Sphaeropleales</taxon>
        <taxon>Selenastraceae</taxon>
        <taxon>Raphidocelis</taxon>
    </lineage>
</organism>
<name>A0A2V0PE10_9CHLO</name>
<feature type="region of interest" description="Disordered" evidence="1">
    <location>
        <begin position="40"/>
        <end position="68"/>
    </location>
</feature>
<feature type="compositionally biased region" description="Low complexity" evidence="1">
    <location>
        <begin position="59"/>
        <end position="68"/>
    </location>
</feature>
<accession>A0A2V0PE10</accession>
<gene>
    <name evidence="2" type="ORF">Rsub_07753</name>
</gene>
<evidence type="ECO:0000313" key="2">
    <source>
        <dbReference type="EMBL" id="GBF95325.1"/>
    </source>
</evidence>
<feature type="compositionally biased region" description="Gly residues" evidence="1">
    <location>
        <begin position="227"/>
        <end position="240"/>
    </location>
</feature>
<protein>
    <submittedName>
        <fullName evidence="2">Uncharacterized protein</fullName>
    </submittedName>
</protein>
<feature type="region of interest" description="Disordered" evidence="1">
    <location>
        <begin position="100"/>
        <end position="131"/>
    </location>
</feature>
<dbReference type="AlphaFoldDB" id="A0A2V0PE10"/>
<evidence type="ECO:0000313" key="3">
    <source>
        <dbReference type="Proteomes" id="UP000247498"/>
    </source>
</evidence>
<dbReference type="InParanoid" id="A0A2V0PE10"/>
<proteinExistence type="predicted"/>
<dbReference type="Proteomes" id="UP000247498">
    <property type="component" value="Unassembled WGS sequence"/>
</dbReference>
<reference evidence="2 3" key="1">
    <citation type="journal article" date="2018" name="Sci. Rep.">
        <title>Raphidocelis subcapitata (=Pseudokirchneriella subcapitata) provides an insight into genome evolution and environmental adaptations in the Sphaeropleales.</title>
        <authorList>
            <person name="Suzuki S."/>
            <person name="Yamaguchi H."/>
            <person name="Nakajima N."/>
            <person name="Kawachi M."/>
        </authorList>
    </citation>
    <scope>NUCLEOTIDE SEQUENCE [LARGE SCALE GENOMIC DNA]</scope>
    <source>
        <strain evidence="2 3">NIES-35</strain>
    </source>
</reference>
<feature type="region of interest" description="Disordered" evidence="1">
    <location>
        <begin position="168"/>
        <end position="240"/>
    </location>
</feature>
<dbReference type="EMBL" id="BDRX01000063">
    <property type="protein sequence ID" value="GBF95325.1"/>
    <property type="molecule type" value="Genomic_DNA"/>
</dbReference>
<evidence type="ECO:0000256" key="1">
    <source>
        <dbReference type="SAM" id="MobiDB-lite"/>
    </source>
</evidence>
<sequence length="544" mass="53280">MAAPSTHLNSDGGWPALPPRHFPAFSAAGRLGGGFVCDLQPSNARHSRHLKPRLPAPPARAAQRRALGGPEALARATAEGLAEAASGFDGTAARGGATFQHVRAQPPPPPDGATCDKAAADGAADGARRAPPPALPAAVLAAVAAARGAEAARPVDFPSTNFHAALATPHSRWRHDGTDFSAGRATQRLPLRAPPWGARERAGTAGAAGAPRPATAPGARAPARRPGGTGGGASWSGGGAAAAVAGGAAGRLPRAESALAASVTWVDAAGGTAFEGQRLSQPACWFTNQSLEELRIQRDRGRAAAAAAAAAFVPRPGAAHPARSLRLRGRGGGCGAGGGLPQDGSCAVATEVAWTPAEGPGASGMGLLEAQAGAWSWTTAQAAGAPWPRAGPAFGGCPCSGGAPSPAAEATAGEAGGAEIGPETAAAIFAATGEPRWWEADPALPGAVALALTSDYYPSQQAAAAEAGGGGGAPSRTLAVLAAALAEAGAGAGGGAALAAAAAAMAGREPPLPAERAHAAWVAELAARPLAERWLQIEREAAAV</sequence>
<feature type="compositionally biased region" description="Low complexity" evidence="1">
    <location>
        <begin position="203"/>
        <end position="226"/>
    </location>
</feature>
<comment type="caution">
    <text evidence="2">The sequence shown here is derived from an EMBL/GenBank/DDBJ whole genome shotgun (WGS) entry which is preliminary data.</text>
</comment>